<name>A0A316ABA3_9BACT</name>
<organism evidence="1 2">
    <name type="scientific">Dyadobacter jejuensis</name>
    <dbReference type="NCBI Taxonomy" id="1082580"/>
    <lineage>
        <taxon>Bacteria</taxon>
        <taxon>Pseudomonadati</taxon>
        <taxon>Bacteroidota</taxon>
        <taxon>Cytophagia</taxon>
        <taxon>Cytophagales</taxon>
        <taxon>Spirosomataceae</taxon>
        <taxon>Dyadobacter</taxon>
    </lineage>
</organism>
<protein>
    <submittedName>
        <fullName evidence="1">Uncharacterized protein</fullName>
    </submittedName>
</protein>
<comment type="caution">
    <text evidence="1">The sequence shown here is derived from an EMBL/GenBank/DDBJ whole genome shotgun (WGS) entry which is preliminary data.</text>
</comment>
<evidence type="ECO:0000313" key="2">
    <source>
        <dbReference type="Proteomes" id="UP000245880"/>
    </source>
</evidence>
<proteinExistence type="predicted"/>
<gene>
    <name evidence="1" type="ORF">CLV98_11862</name>
</gene>
<reference evidence="1 2" key="1">
    <citation type="submission" date="2018-03" db="EMBL/GenBank/DDBJ databases">
        <title>Genomic Encyclopedia of Archaeal and Bacterial Type Strains, Phase II (KMG-II): from individual species to whole genera.</title>
        <authorList>
            <person name="Goeker M."/>
        </authorList>
    </citation>
    <scope>NUCLEOTIDE SEQUENCE [LARGE SCALE GENOMIC DNA]</scope>
    <source>
        <strain evidence="1 2">DSM 100346</strain>
    </source>
</reference>
<dbReference type="Proteomes" id="UP000245880">
    <property type="component" value="Unassembled WGS sequence"/>
</dbReference>
<dbReference type="AlphaFoldDB" id="A0A316ABA3"/>
<evidence type="ECO:0000313" key="1">
    <source>
        <dbReference type="EMBL" id="PWJ54300.1"/>
    </source>
</evidence>
<sequence>MVDHCQELAIINPPYMHPLGLYAEGVLIFPPLKPRKEIQNHKN</sequence>
<accession>A0A316ABA3</accession>
<dbReference type="EMBL" id="QGDT01000018">
    <property type="protein sequence ID" value="PWJ54300.1"/>
    <property type="molecule type" value="Genomic_DNA"/>
</dbReference>
<keyword evidence="2" id="KW-1185">Reference proteome</keyword>